<dbReference type="Proteomes" id="UP001044222">
    <property type="component" value="Chromosome 8"/>
</dbReference>
<gene>
    <name evidence="1" type="ORF">ANANG_G00164740</name>
</gene>
<dbReference type="AlphaFoldDB" id="A0A9D3RVJ1"/>
<name>A0A9D3RVJ1_ANGAN</name>
<keyword evidence="2" id="KW-1185">Reference proteome</keyword>
<protein>
    <submittedName>
        <fullName evidence="1">Uncharacterized protein</fullName>
    </submittedName>
</protein>
<sequence>MSLNRKTGSVCNKRLGLVEEEGGALLTGLGGWTRGRVELGLRVGVGVRLRVCMVSGMSRFQGRVLGNE</sequence>
<organism evidence="1 2">
    <name type="scientific">Anguilla anguilla</name>
    <name type="common">European freshwater eel</name>
    <name type="synonym">Muraena anguilla</name>
    <dbReference type="NCBI Taxonomy" id="7936"/>
    <lineage>
        <taxon>Eukaryota</taxon>
        <taxon>Metazoa</taxon>
        <taxon>Chordata</taxon>
        <taxon>Craniata</taxon>
        <taxon>Vertebrata</taxon>
        <taxon>Euteleostomi</taxon>
        <taxon>Actinopterygii</taxon>
        <taxon>Neopterygii</taxon>
        <taxon>Teleostei</taxon>
        <taxon>Anguilliformes</taxon>
        <taxon>Anguillidae</taxon>
        <taxon>Anguilla</taxon>
    </lineage>
</organism>
<proteinExistence type="predicted"/>
<reference evidence="1" key="1">
    <citation type="submission" date="2021-01" db="EMBL/GenBank/DDBJ databases">
        <title>A chromosome-scale assembly of European eel, Anguilla anguilla.</title>
        <authorList>
            <person name="Henkel C."/>
            <person name="Jong-Raadsen S.A."/>
            <person name="Dufour S."/>
            <person name="Weltzien F.-A."/>
            <person name="Palstra A.P."/>
            <person name="Pelster B."/>
            <person name="Spaink H.P."/>
            <person name="Van Den Thillart G.E."/>
            <person name="Jansen H."/>
            <person name="Zahm M."/>
            <person name="Klopp C."/>
            <person name="Cedric C."/>
            <person name="Louis A."/>
            <person name="Berthelot C."/>
            <person name="Parey E."/>
            <person name="Roest Crollius H."/>
            <person name="Montfort J."/>
            <person name="Robinson-Rechavi M."/>
            <person name="Bucao C."/>
            <person name="Bouchez O."/>
            <person name="Gislard M."/>
            <person name="Lluch J."/>
            <person name="Milhes M."/>
            <person name="Lampietro C."/>
            <person name="Lopez Roques C."/>
            <person name="Donnadieu C."/>
            <person name="Braasch I."/>
            <person name="Desvignes T."/>
            <person name="Postlethwait J."/>
            <person name="Bobe J."/>
            <person name="Guiguen Y."/>
            <person name="Dirks R."/>
        </authorList>
    </citation>
    <scope>NUCLEOTIDE SEQUENCE</scope>
    <source>
        <strain evidence="1">Tag_6206</strain>
        <tissue evidence="1">Liver</tissue>
    </source>
</reference>
<evidence type="ECO:0000313" key="2">
    <source>
        <dbReference type="Proteomes" id="UP001044222"/>
    </source>
</evidence>
<comment type="caution">
    <text evidence="1">The sequence shown here is derived from an EMBL/GenBank/DDBJ whole genome shotgun (WGS) entry which is preliminary data.</text>
</comment>
<evidence type="ECO:0000313" key="1">
    <source>
        <dbReference type="EMBL" id="KAG5844650.1"/>
    </source>
</evidence>
<dbReference type="EMBL" id="JAFIRN010000008">
    <property type="protein sequence ID" value="KAG5844650.1"/>
    <property type="molecule type" value="Genomic_DNA"/>
</dbReference>
<accession>A0A9D3RVJ1</accession>